<evidence type="ECO:0000256" key="1">
    <source>
        <dbReference type="ARBA" id="ARBA00001933"/>
    </source>
</evidence>
<keyword evidence="4" id="KW-0808">Transferase</keyword>
<dbReference type="PANTHER" id="PTHR42885:SF1">
    <property type="entry name" value="THREONINE-PHOSPHATE DECARBOXYLASE"/>
    <property type="match status" value="1"/>
</dbReference>
<dbReference type="PANTHER" id="PTHR42885">
    <property type="entry name" value="HISTIDINOL-PHOSPHATE AMINOTRANSFERASE-RELATED"/>
    <property type="match status" value="1"/>
</dbReference>
<organism evidence="4 5">
    <name type="scientific">Candidatus Mediterraneibacter faecavium</name>
    <dbReference type="NCBI Taxonomy" id="2838668"/>
    <lineage>
        <taxon>Bacteria</taxon>
        <taxon>Bacillati</taxon>
        <taxon>Bacillota</taxon>
        <taxon>Clostridia</taxon>
        <taxon>Lachnospirales</taxon>
        <taxon>Lachnospiraceae</taxon>
        <taxon>Mediterraneibacter</taxon>
    </lineage>
</organism>
<evidence type="ECO:0000313" key="5">
    <source>
        <dbReference type="Proteomes" id="UP000823902"/>
    </source>
</evidence>
<feature type="domain" description="Aminotransferase class I/classII large" evidence="3">
    <location>
        <begin position="13"/>
        <end position="338"/>
    </location>
</feature>
<dbReference type="InterPro" id="IPR015422">
    <property type="entry name" value="PyrdxlP-dep_Trfase_small"/>
</dbReference>
<dbReference type="AlphaFoldDB" id="A0A9D2QBL1"/>
<name>A0A9D2QBL1_9FIRM</name>
<dbReference type="InterPro" id="IPR015424">
    <property type="entry name" value="PyrdxlP-dep_Trfase"/>
</dbReference>
<comment type="caution">
    <text evidence="4">The sequence shown here is derived from an EMBL/GenBank/DDBJ whole genome shotgun (WGS) entry which is preliminary data.</text>
</comment>
<dbReference type="Gene3D" id="3.40.640.10">
    <property type="entry name" value="Type I PLP-dependent aspartate aminotransferase-like (Major domain)"/>
    <property type="match status" value="1"/>
</dbReference>
<dbReference type="InterPro" id="IPR004839">
    <property type="entry name" value="Aminotransferase_I/II_large"/>
</dbReference>
<dbReference type="InterPro" id="IPR015421">
    <property type="entry name" value="PyrdxlP-dep_Trfase_major"/>
</dbReference>
<reference evidence="4" key="2">
    <citation type="submission" date="2021-04" db="EMBL/GenBank/DDBJ databases">
        <authorList>
            <person name="Gilroy R."/>
        </authorList>
    </citation>
    <scope>NUCLEOTIDE SEQUENCE</scope>
    <source>
        <strain evidence="4">CHK196-7946</strain>
    </source>
</reference>
<reference evidence="4" key="1">
    <citation type="journal article" date="2021" name="PeerJ">
        <title>Extensive microbial diversity within the chicken gut microbiome revealed by metagenomics and culture.</title>
        <authorList>
            <person name="Gilroy R."/>
            <person name="Ravi A."/>
            <person name="Getino M."/>
            <person name="Pursley I."/>
            <person name="Horton D.L."/>
            <person name="Alikhan N.F."/>
            <person name="Baker D."/>
            <person name="Gharbi K."/>
            <person name="Hall N."/>
            <person name="Watson M."/>
            <person name="Adriaenssens E.M."/>
            <person name="Foster-Nyarko E."/>
            <person name="Jarju S."/>
            <person name="Secka A."/>
            <person name="Antonio M."/>
            <person name="Oren A."/>
            <person name="Chaudhuri R.R."/>
            <person name="La Ragione R."/>
            <person name="Hildebrand F."/>
            <person name="Pallen M.J."/>
        </authorList>
    </citation>
    <scope>NUCLEOTIDE SEQUENCE</scope>
    <source>
        <strain evidence="4">CHK196-7946</strain>
    </source>
</reference>
<dbReference type="GO" id="GO:0008483">
    <property type="term" value="F:transaminase activity"/>
    <property type="evidence" value="ECO:0007669"/>
    <property type="project" value="UniProtKB-KW"/>
</dbReference>
<accession>A0A9D2QBL1</accession>
<keyword evidence="4" id="KW-0032">Aminotransferase</keyword>
<evidence type="ECO:0000256" key="2">
    <source>
        <dbReference type="ARBA" id="ARBA00022898"/>
    </source>
</evidence>
<proteinExistence type="predicted"/>
<dbReference type="CDD" id="cd00609">
    <property type="entry name" value="AAT_like"/>
    <property type="match status" value="1"/>
</dbReference>
<gene>
    <name evidence="4" type="ORF">H9697_09395</name>
</gene>
<dbReference type="EMBL" id="DWVY01000048">
    <property type="protein sequence ID" value="HJC75141.1"/>
    <property type="molecule type" value="Genomic_DNA"/>
</dbReference>
<evidence type="ECO:0000259" key="3">
    <source>
        <dbReference type="Pfam" id="PF00155"/>
    </source>
</evidence>
<dbReference type="Gene3D" id="3.90.1150.10">
    <property type="entry name" value="Aspartate Aminotransferase, domain 1"/>
    <property type="match status" value="1"/>
</dbReference>
<dbReference type="GO" id="GO:0030170">
    <property type="term" value="F:pyridoxal phosphate binding"/>
    <property type="evidence" value="ECO:0007669"/>
    <property type="project" value="InterPro"/>
</dbReference>
<dbReference type="Pfam" id="PF00155">
    <property type="entry name" value="Aminotran_1_2"/>
    <property type="match status" value="1"/>
</dbReference>
<dbReference type="SUPFAM" id="SSF53383">
    <property type="entry name" value="PLP-dependent transferases"/>
    <property type="match status" value="1"/>
</dbReference>
<keyword evidence="2" id="KW-0663">Pyridoxal phosphate</keyword>
<comment type="cofactor">
    <cofactor evidence="1">
        <name>pyridoxal 5'-phosphate</name>
        <dbReference type="ChEBI" id="CHEBI:597326"/>
    </cofactor>
</comment>
<evidence type="ECO:0000313" key="4">
    <source>
        <dbReference type="EMBL" id="HJC75141.1"/>
    </source>
</evidence>
<protein>
    <submittedName>
        <fullName evidence="4">Aminotransferase class I/II-fold pyridoxal phosphate-dependent enzyme</fullName>
    </submittedName>
</protein>
<dbReference type="Proteomes" id="UP000823902">
    <property type="component" value="Unassembled WGS sequence"/>
</dbReference>
<sequence>MVYGHGGDIYTYKDMLDFSVNINPLGTPERVIAAAKRGVECAAVYPDSRCRELRGKLAGMQGIAEESYIFGNGAAEIIYTLVLAEKPKRALIPVPAFSEYEQALKSVGCEIIYYYTKENNCYCIDSNFLKELGEDIDIVFLCSPVNPSGHVIDKNLLRQAADICEKTGIRMVLDECFTEFLDVPEKYSMIDEPEKYRQLFILRAFTKIYAMPGLRLGYGITSDHNLLERMEQMRQPWSVSVPAQEAGTAALDEEEYVEKARQVITAERNYLEEELKEMGIKFISSDVNFILLYIEINLFSEMEKRGILIRNCENYRGLGKGWYRIAVRTHEDNLCLINALKDICRIETGEAVEKEKRIAETRDRMGEAR</sequence>